<dbReference type="NCBIfam" id="NF007763">
    <property type="entry name" value="PRK10445.1"/>
    <property type="match status" value="1"/>
</dbReference>
<evidence type="ECO:0000256" key="12">
    <source>
        <dbReference type="ARBA" id="ARBA00023295"/>
    </source>
</evidence>
<dbReference type="EMBL" id="FNGH01000001">
    <property type="protein sequence ID" value="SDK84182.1"/>
    <property type="molecule type" value="Genomic_DNA"/>
</dbReference>
<dbReference type="GO" id="GO:0140078">
    <property type="term" value="F:class I DNA-(apurinic or apyrimidinic site) endonuclease activity"/>
    <property type="evidence" value="ECO:0007669"/>
    <property type="project" value="UniProtKB-EC"/>
</dbReference>
<dbReference type="PANTHER" id="PTHR42697">
    <property type="entry name" value="ENDONUCLEASE 8"/>
    <property type="match status" value="1"/>
</dbReference>
<evidence type="ECO:0000256" key="1">
    <source>
        <dbReference type="ARBA" id="ARBA00009409"/>
    </source>
</evidence>
<evidence type="ECO:0000256" key="8">
    <source>
        <dbReference type="ARBA" id="ARBA00023125"/>
    </source>
</evidence>
<dbReference type="SUPFAM" id="SSF46946">
    <property type="entry name" value="S13-like H2TH domain"/>
    <property type="match status" value="1"/>
</dbReference>
<keyword evidence="16" id="KW-0255">Endonuclease</keyword>
<keyword evidence="7" id="KW-0862">Zinc</keyword>
<gene>
    <name evidence="16" type="ORF">SAMN05192555_101323</name>
</gene>
<keyword evidence="12" id="KW-0326">Glycosidase</keyword>
<dbReference type="SUPFAM" id="SSF81624">
    <property type="entry name" value="N-terminal domain of MutM-like DNA repair proteins"/>
    <property type="match status" value="1"/>
</dbReference>
<comment type="similarity">
    <text evidence="1">Belongs to the FPG family.</text>
</comment>
<dbReference type="PROSITE" id="PS51068">
    <property type="entry name" value="FPG_CAT"/>
    <property type="match status" value="1"/>
</dbReference>
<dbReference type="GO" id="GO:0003684">
    <property type="term" value="F:damaged DNA binding"/>
    <property type="evidence" value="ECO:0007669"/>
    <property type="project" value="InterPro"/>
</dbReference>
<dbReference type="Pfam" id="PF06831">
    <property type="entry name" value="H2TH"/>
    <property type="match status" value="1"/>
</dbReference>
<evidence type="ECO:0000313" key="17">
    <source>
        <dbReference type="Proteomes" id="UP000199107"/>
    </source>
</evidence>
<evidence type="ECO:0000256" key="3">
    <source>
        <dbReference type="ARBA" id="ARBA00022723"/>
    </source>
</evidence>
<dbReference type="EC" id="4.2.99.18" evidence="2"/>
<dbReference type="GO" id="GO:0006284">
    <property type="term" value="P:base-excision repair"/>
    <property type="evidence" value="ECO:0007669"/>
    <property type="project" value="InterPro"/>
</dbReference>
<dbReference type="PROSITE" id="PS51066">
    <property type="entry name" value="ZF_FPG_2"/>
    <property type="match status" value="1"/>
</dbReference>
<sequence>MPEGPEIRRAADRLGKWLIDRPLDEVWFAFPTLQQAADSLLGRRVTAVDCWGKALLTHFDNGRVLYSHNQLYSRWMLHARDKPPETKRSLRLRLTTENRAASLYSASDISLHDAGALDDHPFLRRLGPDLLSHRVSPQDVMARLQLPRFRRRGLGGLLLDQHCYAGIGNYLRSEMLFFAGLRPERSPQSLSLVEMERLGEVMVATMAQAYHEAGVTNRPAWRQPLQQAGLPRRAWRHAVFDRAGESCHACGAFIEKHSVASRRLYLCPVCQC</sequence>
<dbReference type="OrthoDB" id="5657047at2"/>
<reference evidence="17" key="1">
    <citation type="submission" date="2016-10" db="EMBL/GenBank/DDBJ databases">
        <authorList>
            <person name="Varghese N."/>
            <person name="Submissions S."/>
        </authorList>
    </citation>
    <scope>NUCLEOTIDE SEQUENCE [LARGE SCALE GENOMIC DNA]</scope>
    <source>
        <strain evidence="17">AAP</strain>
    </source>
</reference>
<feature type="domain" description="FPG-type" evidence="14">
    <location>
        <begin position="238"/>
        <end position="272"/>
    </location>
</feature>
<dbReference type="SMART" id="SM00898">
    <property type="entry name" value="Fapy_DNA_glyco"/>
    <property type="match status" value="1"/>
</dbReference>
<keyword evidence="17" id="KW-1185">Reference proteome</keyword>
<dbReference type="AlphaFoldDB" id="A0A1G9F726"/>
<dbReference type="Gene3D" id="3.20.190.10">
    <property type="entry name" value="MutM-like, N-terminal"/>
    <property type="match status" value="1"/>
</dbReference>
<evidence type="ECO:0000256" key="13">
    <source>
        <dbReference type="PROSITE-ProRule" id="PRU00391"/>
    </source>
</evidence>
<evidence type="ECO:0000259" key="15">
    <source>
        <dbReference type="PROSITE" id="PS51068"/>
    </source>
</evidence>
<dbReference type="InterPro" id="IPR000214">
    <property type="entry name" value="Znf_DNA_glyclase/AP_lyase"/>
</dbReference>
<evidence type="ECO:0000256" key="2">
    <source>
        <dbReference type="ARBA" id="ARBA00012720"/>
    </source>
</evidence>
<dbReference type="Proteomes" id="UP000199107">
    <property type="component" value="Unassembled WGS sequence"/>
</dbReference>
<organism evidence="16 17">
    <name type="scientific">Franzmannia pantelleriensis</name>
    <dbReference type="NCBI Taxonomy" id="48727"/>
    <lineage>
        <taxon>Bacteria</taxon>
        <taxon>Pseudomonadati</taxon>
        <taxon>Pseudomonadota</taxon>
        <taxon>Gammaproteobacteria</taxon>
        <taxon>Oceanospirillales</taxon>
        <taxon>Halomonadaceae</taxon>
        <taxon>Franzmannia</taxon>
    </lineage>
</organism>
<evidence type="ECO:0000256" key="9">
    <source>
        <dbReference type="ARBA" id="ARBA00023204"/>
    </source>
</evidence>
<accession>A0A1G9F726</accession>
<dbReference type="STRING" id="48727.SAMN05192555_101323"/>
<dbReference type="GO" id="GO:0000703">
    <property type="term" value="F:oxidized pyrimidine nucleobase lesion DNA N-glycosylase activity"/>
    <property type="evidence" value="ECO:0007669"/>
    <property type="project" value="TreeGrafter"/>
</dbReference>
<keyword evidence="16" id="KW-0540">Nuclease</keyword>
<dbReference type="GO" id="GO:0008270">
    <property type="term" value="F:zinc ion binding"/>
    <property type="evidence" value="ECO:0007669"/>
    <property type="project" value="UniProtKB-KW"/>
</dbReference>
<protein>
    <recommendedName>
        <fullName evidence="2">DNA-(apurinic or apyrimidinic site) lyase</fullName>
        <ecNumber evidence="2">4.2.99.18</ecNumber>
    </recommendedName>
</protein>
<keyword evidence="6" id="KW-0378">Hydrolase</keyword>
<evidence type="ECO:0000313" key="16">
    <source>
        <dbReference type="EMBL" id="SDK84182.1"/>
    </source>
</evidence>
<dbReference type="Pfam" id="PF01149">
    <property type="entry name" value="Fapy_DNA_glyco"/>
    <property type="match status" value="1"/>
</dbReference>
<keyword evidence="10" id="KW-0456">Lyase</keyword>
<dbReference type="SMART" id="SM01232">
    <property type="entry name" value="H2TH"/>
    <property type="match status" value="1"/>
</dbReference>
<dbReference type="InterPro" id="IPR012319">
    <property type="entry name" value="FPG_cat"/>
</dbReference>
<evidence type="ECO:0000256" key="7">
    <source>
        <dbReference type="ARBA" id="ARBA00022833"/>
    </source>
</evidence>
<dbReference type="SUPFAM" id="SSF57716">
    <property type="entry name" value="Glucocorticoid receptor-like (DNA-binding domain)"/>
    <property type="match status" value="1"/>
</dbReference>
<evidence type="ECO:0000256" key="11">
    <source>
        <dbReference type="ARBA" id="ARBA00023268"/>
    </source>
</evidence>
<keyword evidence="5 13" id="KW-0863">Zinc-finger</keyword>
<keyword evidence="3" id="KW-0479">Metal-binding</keyword>
<keyword evidence="9" id="KW-0234">DNA repair</keyword>
<evidence type="ECO:0000256" key="10">
    <source>
        <dbReference type="ARBA" id="ARBA00023239"/>
    </source>
</evidence>
<keyword evidence="4" id="KW-0227">DNA damage</keyword>
<keyword evidence="8" id="KW-0238">DNA-binding</keyword>
<keyword evidence="11" id="KW-0511">Multifunctional enzyme</keyword>
<name>A0A1G9F726_9GAMM</name>
<evidence type="ECO:0000259" key="14">
    <source>
        <dbReference type="PROSITE" id="PS51066"/>
    </source>
</evidence>
<feature type="domain" description="Formamidopyrimidine-DNA glycosylase catalytic" evidence="15">
    <location>
        <begin position="2"/>
        <end position="101"/>
    </location>
</feature>
<evidence type="ECO:0000256" key="4">
    <source>
        <dbReference type="ARBA" id="ARBA00022763"/>
    </source>
</evidence>
<dbReference type="InterPro" id="IPR010979">
    <property type="entry name" value="Ribosomal_uS13-like_H2TH"/>
</dbReference>
<dbReference type="RefSeq" id="WP_089656761.1">
    <property type="nucleotide sequence ID" value="NZ_FNGH01000001.1"/>
</dbReference>
<proteinExistence type="inferred from homology"/>
<evidence type="ECO:0000256" key="5">
    <source>
        <dbReference type="ARBA" id="ARBA00022771"/>
    </source>
</evidence>
<dbReference type="InterPro" id="IPR015886">
    <property type="entry name" value="H2TH_FPG"/>
</dbReference>
<dbReference type="PANTHER" id="PTHR42697:SF1">
    <property type="entry name" value="ENDONUCLEASE 8"/>
    <property type="match status" value="1"/>
</dbReference>
<evidence type="ECO:0000256" key="6">
    <source>
        <dbReference type="ARBA" id="ARBA00022801"/>
    </source>
</evidence>
<dbReference type="Gene3D" id="1.10.8.50">
    <property type="match status" value="1"/>
</dbReference>
<dbReference type="InterPro" id="IPR035937">
    <property type="entry name" value="FPG_N"/>
</dbReference>